<feature type="compositionally biased region" description="Polar residues" evidence="3">
    <location>
        <begin position="319"/>
        <end position="329"/>
    </location>
</feature>
<protein>
    <recommendedName>
        <fullName evidence="4">CCHC-type domain-containing protein</fullName>
    </recommendedName>
</protein>
<dbReference type="InterPro" id="IPR001878">
    <property type="entry name" value="Znf_CCHC"/>
</dbReference>
<dbReference type="Proteomes" id="UP000815677">
    <property type="component" value="Unassembled WGS sequence"/>
</dbReference>
<feature type="compositionally biased region" description="Polar residues" evidence="3">
    <location>
        <begin position="264"/>
        <end position="279"/>
    </location>
</feature>
<reference evidence="5" key="1">
    <citation type="submission" date="2014-09" db="EMBL/GenBank/DDBJ databases">
        <title>Genome sequence of the luminous mushroom Mycena chlorophos for searching fungal bioluminescence genes.</title>
        <authorList>
            <person name="Tanaka Y."/>
            <person name="Kasuga D."/>
            <person name="Oba Y."/>
            <person name="Hase S."/>
            <person name="Sato K."/>
            <person name="Oba Y."/>
            <person name="Sakakibara Y."/>
        </authorList>
    </citation>
    <scope>NUCLEOTIDE SEQUENCE</scope>
</reference>
<evidence type="ECO:0000256" key="1">
    <source>
        <dbReference type="ARBA" id="ARBA00022664"/>
    </source>
</evidence>
<name>A0ABQ0KXV0_MYCCL</name>
<feature type="non-terminal residue" evidence="5">
    <location>
        <position position="545"/>
    </location>
</feature>
<evidence type="ECO:0000313" key="6">
    <source>
        <dbReference type="Proteomes" id="UP000815677"/>
    </source>
</evidence>
<sequence>MAGTHNGSDPLQGLSENLAAVLGEEAYRAFEPVLINIAQRLSANESAASQLRVENSAAQTLSDTLRSVLNEVLSTRPAPAPRAPTLRYDAPTFRGSNKESVEAFISQMSDYFDMSQTPREHQGAYIAGQLRELAATWYRSKKLANGNQALTTEQLVRELRAKFDSPKRVDDLRHAITKLHFRDEESYIEQFQRLEIQIKPEDMTYGDRKFAFMKPLPGDLAFYINTTKPASMEDVYDAVREYRRNRNNGNGGTRDPRPHHQQSRRTSVPPSFAATSHASTLPAPMDLDSFDTRRPRNPAFRRSIANSSHQHQHQHQHQPRSSPAPNFGQQRPLVRCFKCGRSGHMQRECTQQDSTSAARSARVPGFRPQHSMFHFGDPEPIRSREAAKPYLRPVGKHVSETPDDGSPDSQVPQGSGAANDPFLLLNLNLDGDDGYSEGLPIYFASICGKRNDNSGRFSPALPVETIIDTAAADNYIIKSVAEPANAQTFNLVRPRQVSGAGHTQTTAFAWFTLRIGPVAERTMAYILDDDCGLSQTQSFIADIFD</sequence>
<evidence type="ECO:0000256" key="2">
    <source>
        <dbReference type="PROSITE-ProRule" id="PRU00047"/>
    </source>
</evidence>
<keyword evidence="2" id="KW-0479">Metal-binding</keyword>
<feature type="region of interest" description="Disordered" evidence="3">
    <location>
        <begin position="244"/>
        <end position="329"/>
    </location>
</feature>
<dbReference type="SMART" id="SM00343">
    <property type="entry name" value="ZnF_C2HC"/>
    <property type="match status" value="1"/>
</dbReference>
<proteinExistence type="predicted"/>
<evidence type="ECO:0000256" key="3">
    <source>
        <dbReference type="SAM" id="MobiDB-lite"/>
    </source>
</evidence>
<evidence type="ECO:0000313" key="5">
    <source>
        <dbReference type="EMBL" id="GAT43754.1"/>
    </source>
</evidence>
<feature type="compositionally biased region" description="Polar residues" evidence="3">
    <location>
        <begin position="348"/>
        <end position="358"/>
    </location>
</feature>
<dbReference type="PROSITE" id="PS50158">
    <property type="entry name" value="ZF_CCHC"/>
    <property type="match status" value="1"/>
</dbReference>
<gene>
    <name evidence="5" type="ORF">MCHLO_01422</name>
</gene>
<feature type="domain" description="CCHC-type" evidence="4">
    <location>
        <begin position="335"/>
        <end position="351"/>
    </location>
</feature>
<dbReference type="EMBL" id="DF839234">
    <property type="protein sequence ID" value="GAT43754.1"/>
    <property type="molecule type" value="Genomic_DNA"/>
</dbReference>
<dbReference type="Pfam" id="PF00098">
    <property type="entry name" value="zf-CCHC"/>
    <property type="match status" value="1"/>
</dbReference>
<dbReference type="InterPro" id="IPR036875">
    <property type="entry name" value="Znf_CCHC_sf"/>
</dbReference>
<dbReference type="Gene3D" id="4.10.60.10">
    <property type="entry name" value="Zinc finger, CCHC-type"/>
    <property type="match status" value="1"/>
</dbReference>
<accession>A0ABQ0KXV0</accession>
<dbReference type="InterPro" id="IPR045358">
    <property type="entry name" value="Ty3_capsid"/>
</dbReference>
<keyword evidence="1" id="KW-0507">mRNA processing</keyword>
<dbReference type="SUPFAM" id="SSF57756">
    <property type="entry name" value="Retrovirus zinc finger-like domains"/>
    <property type="match status" value="1"/>
</dbReference>
<keyword evidence="6" id="KW-1185">Reference proteome</keyword>
<evidence type="ECO:0000259" key="4">
    <source>
        <dbReference type="PROSITE" id="PS50158"/>
    </source>
</evidence>
<keyword evidence="2" id="KW-0863">Zinc-finger</keyword>
<dbReference type="Pfam" id="PF19259">
    <property type="entry name" value="Ty3_capsid"/>
    <property type="match status" value="1"/>
</dbReference>
<feature type="region of interest" description="Disordered" evidence="3">
    <location>
        <begin position="395"/>
        <end position="417"/>
    </location>
</feature>
<feature type="region of interest" description="Disordered" evidence="3">
    <location>
        <begin position="347"/>
        <end position="381"/>
    </location>
</feature>
<organism evidence="5 6">
    <name type="scientific">Mycena chlorophos</name>
    <name type="common">Agaric fungus</name>
    <name type="synonym">Agaricus chlorophos</name>
    <dbReference type="NCBI Taxonomy" id="658473"/>
    <lineage>
        <taxon>Eukaryota</taxon>
        <taxon>Fungi</taxon>
        <taxon>Dikarya</taxon>
        <taxon>Basidiomycota</taxon>
        <taxon>Agaricomycotina</taxon>
        <taxon>Agaricomycetes</taxon>
        <taxon>Agaricomycetidae</taxon>
        <taxon>Agaricales</taxon>
        <taxon>Marasmiineae</taxon>
        <taxon>Mycenaceae</taxon>
        <taxon>Mycena</taxon>
    </lineage>
</organism>
<keyword evidence="2" id="KW-0862">Zinc</keyword>